<reference evidence="1 2" key="1">
    <citation type="submission" date="2019-08" db="EMBL/GenBank/DDBJ databases">
        <authorList>
            <person name="Bianchetto T."/>
            <person name="Ward B."/>
            <person name="Althoff P."/>
            <person name="Ashe A."/>
            <person name="Boggs D."/>
            <person name="Devereaux C."/>
            <person name="Kar E."/>
            <person name="Naccarato C."/>
            <person name="Sanders S."/>
            <person name="Haydock J."/>
            <person name="Ettinger A.-S.H."/>
            <person name="Ettinger W.F."/>
            <person name="Anders K.R."/>
            <person name="Garlena R.A."/>
            <person name="Russell D.A."/>
            <person name="Pope W.H."/>
            <person name="Jacobs-Sera D."/>
            <person name="Hatfull G.F."/>
        </authorList>
    </citation>
    <scope>NUCLEOTIDE SEQUENCE [LARGE SCALE GENOMIC DNA]</scope>
</reference>
<proteinExistence type="predicted"/>
<evidence type="ECO:0000313" key="1">
    <source>
        <dbReference type="EMBL" id="QGH80413.1"/>
    </source>
</evidence>
<evidence type="ECO:0000313" key="2">
    <source>
        <dbReference type="Proteomes" id="UP000405876"/>
    </source>
</evidence>
<name>A0A5Q2WRI2_9CAUD</name>
<dbReference type="KEGG" id="vg:60322750"/>
<protein>
    <submittedName>
        <fullName evidence="1">Uncharacterized protein</fullName>
    </submittedName>
</protein>
<accession>A0A5Q2WRI2</accession>
<dbReference type="EMBL" id="MN369762">
    <property type="protein sequence ID" value="QGH80413.1"/>
    <property type="molecule type" value="Genomic_DNA"/>
</dbReference>
<sequence length="28" mass="2894">MATIIKAVLGKLVGAIVGKLLDKLGKSR</sequence>
<organism evidence="1 2">
    <name type="scientific">Mycobacterium phage Bryler</name>
    <dbReference type="NCBI Taxonomy" id="2653755"/>
    <lineage>
        <taxon>Viruses</taxon>
        <taxon>Duplodnaviria</taxon>
        <taxon>Heunggongvirae</taxon>
        <taxon>Uroviricota</taxon>
        <taxon>Caudoviricetes</taxon>
        <taxon>Weiservirinae</taxon>
        <taxon>Unicornvirus</taxon>
        <taxon>Unicornvirus bryler</taxon>
    </lineage>
</organism>
<keyword evidence="2" id="KW-1185">Reference proteome</keyword>
<gene>
    <name evidence="1" type="primary">37</name>
    <name evidence="1" type="ORF">SEA_BRYLER_37</name>
</gene>
<dbReference type="RefSeq" id="YP_009951316.1">
    <property type="nucleotide sequence ID" value="NC_051600.1"/>
</dbReference>
<dbReference type="Proteomes" id="UP000405876">
    <property type="component" value="Segment"/>
</dbReference>
<dbReference type="GeneID" id="60322750"/>